<proteinExistence type="predicted"/>
<reference evidence="2 3" key="1">
    <citation type="journal article" date="2016" name="Nat. Commun.">
        <title>Thousands of microbial genomes shed light on interconnected biogeochemical processes in an aquifer system.</title>
        <authorList>
            <person name="Anantharaman K."/>
            <person name="Brown C.T."/>
            <person name="Hug L.A."/>
            <person name="Sharon I."/>
            <person name="Castelle C.J."/>
            <person name="Probst A.J."/>
            <person name="Thomas B.C."/>
            <person name="Singh A."/>
            <person name="Wilkins M.J."/>
            <person name="Karaoz U."/>
            <person name="Brodie E.L."/>
            <person name="Williams K.H."/>
            <person name="Hubbard S.S."/>
            <person name="Banfield J.F."/>
        </authorList>
    </citation>
    <scope>NUCLEOTIDE SEQUENCE [LARGE SCALE GENOMIC DNA]</scope>
</reference>
<gene>
    <name evidence="2" type="ORF">A3A87_05565</name>
</gene>
<comment type="caution">
    <text evidence="2">The sequence shown here is derived from an EMBL/GenBank/DDBJ whole genome shotgun (WGS) entry which is preliminary data.</text>
</comment>
<name>A0A1F6TZG8_9PROT</name>
<dbReference type="STRING" id="1817768.A3A87_05565"/>
<evidence type="ECO:0000256" key="1">
    <source>
        <dbReference type="SAM" id="Phobius"/>
    </source>
</evidence>
<feature type="transmembrane region" description="Helical" evidence="1">
    <location>
        <begin position="21"/>
        <end position="43"/>
    </location>
</feature>
<dbReference type="EMBL" id="MFTC01000067">
    <property type="protein sequence ID" value="OGI50524.1"/>
    <property type="molecule type" value="Genomic_DNA"/>
</dbReference>
<keyword evidence="1" id="KW-0472">Membrane</keyword>
<sequence>MSDAPEHRLFYHFSELPCSLRVLYTSALVILAFGYLFALIYVFHAQAGRDGNPNMLSYEDIVFAYRGSGKGSRLEGALRGPMSTMLPADEGAALIKWVQEGADRSHYETAIKPLLDKRCASCHDGSNPHLLNLMGYDNIKKATEMDTGADIFTLVRVSHIHLFGFTFIFFTIGLIFSHARLRPVWFKCVVIAMPFIGTLLDVSAWYMTKLYAWFAWVVMISGMVMALCFAFMWVVSMYQMWFAPALPQVVWRKDSDVD</sequence>
<organism evidence="2 3">
    <name type="scientific">Candidatus Muproteobacteria bacterium RIFCSPLOWO2_01_FULL_60_18</name>
    <dbReference type="NCBI Taxonomy" id="1817768"/>
    <lineage>
        <taxon>Bacteria</taxon>
        <taxon>Pseudomonadati</taxon>
        <taxon>Pseudomonadota</taxon>
        <taxon>Candidatus Muproteobacteria</taxon>
    </lineage>
</organism>
<keyword evidence="1" id="KW-0812">Transmembrane</keyword>
<dbReference type="Proteomes" id="UP000179037">
    <property type="component" value="Unassembled WGS sequence"/>
</dbReference>
<evidence type="ECO:0000313" key="3">
    <source>
        <dbReference type="Proteomes" id="UP000179037"/>
    </source>
</evidence>
<feature type="transmembrane region" description="Helical" evidence="1">
    <location>
        <begin position="213"/>
        <end position="235"/>
    </location>
</feature>
<keyword evidence="1" id="KW-1133">Transmembrane helix</keyword>
<accession>A0A1F6TZG8</accession>
<evidence type="ECO:0008006" key="4">
    <source>
        <dbReference type="Google" id="ProtNLM"/>
    </source>
</evidence>
<evidence type="ECO:0000313" key="2">
    <source>
        <dbReference type="EMBL" id="OGI50524.1"/>
    </source>
</evidence>
<dbReference type="AlphaFoldDB" id="A0A1F6TZG8"/>
<protein>
    <recommendedName>
        <fullName evidence="4">Elongation factor-1 alpha</fullName>
    </recommendedName>
</protein>
<feature type="transmembrane region" description="Helical" evidence="1">
    <location>
        <begin position="184"/>
        <end position="207"/>
    </location>
</feature>
<feature type="transmembrane region" description="Helical" evidence="1">
    <location>
        <begin position="160"/>
        <end position="177"/>
    </location>
</feature>